<organism evidence="2 3">
    <name type="scientific">Thermoanaerobacter mathranii subsp. mathranii (strain DSM 11426 / CCUG 53645 / CIP 108742 / A3)</name>
    <dbReference type="NCBI Taxonomy" id="583358"/>
    <lineage>
        <taxon>Bacteria</taxon>
        <taxon>Bacillati</taxon>
        <taxon>Bacillota</taxon>
        <taxon>Clostridia</taxon>
        <taxon>Thermoanaerobacterales</taxon>
        <taxon>Thermoanaerobacteraceae</taxon>
        <taxon>Thermoanaerobacter</taxon>
    </lineage>
</organism>
<proteinExistence type="predicted"/>
<feature type="domain" description="DUF7916" evidence="1">
    <location>
        <begin position="6"/>
        <end position="301"/>
    </location>
</feature>
<evidence type="ECO:0000313" key="2">
    <source>
        <dbReference type="EMBL" id="ADH60416.1"/>
    </source>
</evidence>
<accession>A0ABM5LP09</accession>
<protein>
    <recommendedName>
        <fullName evidence="1">DUF7916 domain-containing protein</fullName>
    </recommendedName>
</protein>
<evidence type="ECO:0000313" key="3">
    <source>
        <dbReference type="Proteomes" id="UP000002064"/>
    </source>
</evidence>
<name>A0ABM5LP09_THEM3</name>
<evidence type="ECO:0000259" key="1">
    <source>
        <dbReference type="Pfam" id="PF25509"/>
    </source>
</evidence>
<dbReference type="InterPro" id="IPR057238">
    <property type="entry name" value="DUF7916"/>
</dbReference>
<sequence>MVKRLIDCTKSDFEKMKAPELKIAIYKSEGRVIMAQHLVMVGEGIIKGVTNAEIEAAFGADMILLNTYHPNGENGNPGLQGMTLMELKKLINRPIGVYLGCTGKGKELPKSLGPAATPENIKLCLEQGADFIVLGGNPGSGTSIDAIIEATKMAKEIIRDKALLFAGKWEDGVEEKVLGDPLAKRPAKEVIKELIDAGADVINFPAPGSRHGISVNMIRECVEFVHSYKPGTLAMTFLDSSVESADVDTIRHIALKMKETGADIHAIGDGGYAGCTLPENIYQLSLTIRGRRFTIKRMAANNR</sequence>
<dbReference type="Pfam" id="PF25509">
    <property type="entry name" value="DUF7916"/>
    <property type="match status" value="1"/>
</dbReference>
<dbReference type="RefSeq" id="WP_013149974.1">
    <property type="nucleotide sequence ID" value="NC_014209.1"/>
</dbReference>
<keyword evidence="3" id="KW-1185">Reference proteome</keyword>
<dbReference type="SUPFAM" id="SSF51395">
    <property type="entry name" value="FMN-linked oxidoreductases"/>
    <property type="match status" value="1"/>
</dbReference>
<dbReference type="EMBL" id="CP002032">
    <property type="protein sequence ID" value="ADH60416.1"/>
    <property type="molecule type" value="Genomic_DNA"/>
</dbReference>
<reference evidence="2 3" key="1">
    <citation type="submission" date="2010-05" db="EMBL/GenBank/DDBJ databases">
        <title>Complete sequence of Thermoanaerobacter mathranii subsp. mathranii mathranii str. A3.</title>
        <authorList>
            <consortium name="US DOE Joint Genome Institute"/>
            <person name="Lucas S."/>
            <person name="Copeland A."/>
            <person name="Lapidus A."/>
            <person name="Cheng J.-F."/>
            <person name="Bruce D."/>
            <person name="Goodwin L."/>
            <person name="Pitluck S."/>
            <person name="Held B."/>
            <person name="Detter J.C."/>
            <person name="Han C."/>
            <person name="Tapia R."/>
            <person name="Land M."/>
            <person name="Hauser L."/>
            <person name="Kyrpides N."/>
            <person name="Mikhailova N."/>
            <person name="Zhou J."/>
            <person name="Hemme C."/>
            <person name="Woyke T."/>
        </authorList>
    </citation>
    <scope>NUCLEOTIDE SEQUENCE [LARGE SCALE GENOMIC DNA]</scope>
    <source>
        <strain evidence="2 3">A3</strain>
    </source>
</reference>
<gene>
    <name evidence="2" type="ordered locus">Tmath_0665</name>
</gene>
<dbReference type="Proteomes" id="UP000002064">
    <property type="component" value="Chromosome"/>
</dbReference>